<dbReference type="Proteomes" id="UP000219338">
    <property type="component" value="Unassembled WGS sequence"/>
</dbReference>
<keyword evidence="2" id="KW-1185">Reference proteome</keyword>
<dbReference type="EMBL" id="FUEG01000032">
    <property type="protein sequence ID" value="SJL16082.1"/>
    <property type="molecule type" value="Genomic_DNA"/>
</dbReference>
<reference evidence="2" key="1">
    <citation type="journal article" date="2017" name="Nat. Ecol. Evol.">
        <title>Genome expansion and lineage-specific genetic innovations in the forest pathogenic fungi Armillaria.</title>
        <authorList>
            <person name="Sipos G."/>
            <person name="Prasanna A.N."/>
            <person name="Walter M.C."/>
            <person name="O'Connor E."/>
            <person name="Balint B."/>
            <person name="Krizsan K."/>
            <person name="Kiss B."/>
            <person name="Hess J."/>
            <person name="Varga T."/>
            <person name="Slot J."/>
            <person name="Riley R."/>
            <person name="Boka B."/>
            <person name="Rigling D."/>
            <person name="Barry K."/>
            <person name="Lee J."/>
            <person name="Mihaltcheva S."/>
            <person name="LaButti K."/>
            <person name="Lipzen A."/>
            <person name="Waldron R."/>
            <person name="Moloney N.M."/>
            <person name="Sperisen C."/>
            <person name="Kredics L."/>
            <person name="Vagvoelgyi C."/>
            <person name="Patrignani A."/>
            <person name="Fitzpatrick D."/>
            <person name="Nagy I."/>
            <person name="Doyle S."/>
            <person name="Anderson J.B."/>
            <person name="Grigoriev I.V."/>
            <person name="Gueldener U."/>
            <person name="Muensterkoetter M."/>
            <person name="Nagy L.G."/>
        </authorList>
    </citation>
    <scope>NUCLEOTIDE SEQUENCE [LARGE SCALE GENOMIC DNA]</scope>
    <source>
        <strain evidence="2">C18/9</strain>
    </source>
</reference>
<protein>
    <submittedName>
        <fullName evidence="1">Uncharacterized protein</fullName>
    </submittedName>
</protein>
<name>A0A284S4Z4_ARMOS</name>
<organism evidence="1 2">
    <name type="scientific">Armillaria ostoyae</name>
    <name type="common">Armillaria root rot fungus</name>
    <dbReference type="NCBI Taxonomy" id="47428"/>
    <lineage>
        <taxon>Eukaryota</taxon>
        <taxon>Fungi</taxon>
        <taxon>Dikarya</taxon>
        <taxon>Basidiomycota</taxon>
        <taxon>Agaricomycotina</taxon>
        <taxon>Agaricomycetes</taxon>
        <taxon>Agaricomycetidae</taxon>
        <taxon>Agaricales</taxon>
        <taxon>Marasmiineae</taxon>
        <taxon>Physalacriaceae</taxon>
        <taxon>Armillaria</taxon>
    </lineage>
</organism>
<evidence type="ECO:0000313" key="2">
    <source>
        <dbReference type="Proteomes" id="UP000219338"/>
    </source>
</evidence>
<sequence>MGNAKEAIAKYVKKTKCNKRVAIVKIATTPKSPLAMFVNHEYTADGDFQYLTQREDGTQKWLLNPNINKFKAFLKEYWANYYSAQEATQTEP</sequence>
<evidence type="ECO:0000313" key="1">
    <source>
        <dbReference type="EMBL" id="SJL16082.1"/>
    </source>
</evidence>
<proteinExistence type="predicted"/>
<gene>
    <name evidence="1" type="ORF">ARMOST_19598</name>
</gene>
<dbReference type="AlphaFoldDB" id="A0A284S4Z4"/>
<accession>A0A284S4Z4</accession>